<name>A0A6A5ZU76_9PLEO</name>
<proteinExistence type="predicted"/>
<dbReference type="PANTHER" id="PTHR42820">
    <property type="entry name" value="SHORT-CHAIN DEHYDROGENASE REDUCTASE"/>
    <property type="match status" value="1"/>
</dbReference>
<evidence type="ECO:0000313" key="3">
    <source>
        <dbReference type="Proteomes" id="UP000799770"/>
    </source>
</evidence>
<dbReference type="InterPro" id="IPR036291">
    <property type="entry name" value="NAD(P)-bd_dom_sf"/>
</dbReference>
<sequence>MDATVNGEMCRESAEPTRRRRRENINPGLSIANDYQALVFPVQSIVIGTPSKQKIDFHSMLLTGTALVGGSEIGQDYVFAFSEAGCKVVAVADINLENAYSTAQTSKRYASNDTYHSFGIHVDVVNEDDFRKMVQKAVEGIGGRIDYFVNCAGTEHVQVPDI</sequence>
<feature type="region of interest" description="Disordered" evidence="1">
    <location>
        <begin position="1"/>
        <end position="23"/>
    </location>
</feature>
<dbReference type="AlphaFoldDB" id="A0A6A5ZU76"/>
<organism evidence="2 3">
    <name type="scientific">Lophiotrema nucula</name>
    <dbReference type="NCBI Taxonomy" id="690887"/>
    <lineage>
        <taxon>Eukaryota</taxon>
        <taxon>Fungi</taxon>
        <taxon>Dikarya</taxon>
        <taxon>Ascomycota</taxon>
        <taxon>Pezizomycotina</taxon>
        <taxon>Dothideomycetes</taxon>
        <taxon>Pleosporomycetidae</taxon>
        <taxon>Pleosporales</taxon>
        <taxon>Lophiotremataceae</taxon>
        <taxon>Lophiotrema</taxon>
    </lineage>
</organism>
<dbReference type="SUPFAM" id="SSF51735">
    <property type="entry name" value="NAD(P)-binding Rossmann-fold domains"/>
    <property type="match status" value="1"/>
</dbReference>
<accession>A0A6A5ZU76</accession>
<protein>
    <submittedName>
        <fullName evidence="2">Uncharacterized protein</fullName>
    </submittedName>
</protein>
<dbReference type="EMBL" id="ML977310">
    <property type="protein sequence ID" value="KAF2123200.1"/>
    <property type="molecule type" value="Genomic_DNA"/>
</dbReference>
<dbReference type="Gene3D" id="3.40.50.720">
    <property type="entry name" value="NAD(P)-binding Rossmann-like Domain"/>
    <property type="match status" value="1"/>
</dbReference>
<dbReference type="Proteomes" id="UP000799770">
    <property type="component" value="Unassembled WGS sequence"/>
</dbReference>
<evidence type="ECO:0000313" key="2">
    <source>
        <dbReference type="EMBL" id="KAF2123200.1"/>
    </source>
</evidence>
<dbReference type="PANTHER" id="PTHR42820:SF1">
    <property type="entry name" value="SHORT-CHAIN DEHYDROGENASE_REDUCTASE FAMILY PROTEIN"/>
    <property type="match status" value="1"/>
</dbReference>
<evidence type="ECO:0000256" key="1">
    <source>
        <dbReference type="SAM" id="MobiDB-lite"/>
    </source>
</evidence>
<dbReference type="Pfam" id="PF00106">
    <property type="entry name" value="adh_short"/>
    <property type="match status" value="1"/>
</dbReference>
<dbReference type="InterPro" id="IPR002347">
    <property type="entry name" value="SDR_fam"/>
</dbReference>
<keyword evidence="3" id="KW-1185">Reference proteome</keyword>
<reference evidence="2" key="1">
    <citation type="journal article" date="2020" name="Stud. Mycol.">
        <title>101 Dothideomycetes genomes: a test case for predicting lifestyles and emergence of pathogens.</title>
        <authorList>
            <person name="Haridas S."/>
            <person name="Albert R."/>
            <person name="Binder M."/>
            <person name="Bloem J."/>
            <person name="Labutti K."/>
            <person name="Salamov A."/>
            <person name="Andreopoulos B."/>
            <person name="Baker S."/>
            <person name="Barry K."/>
            <person name="Bills G."/>
            <person name="Bluhm B."/>
            <person name="Cannon C."/>
            <person name="Castanera R."/>
            <person name="Culley D."/>
            <person name="Daum C."/>
            <person name="Ezra D."/>
            <person name="Gonzalez J."/>
            <person name="Henrissat B."/>
            <person name="Kuo A."/>
            <person name="Liang C."/>
            <person name="Lipzen A."/>
            <person name="Lutzoni F."/>
            <person name="Magnuson J."/>
            <person name="Mondo S."/>
            <person name="Nolan M."/>
            <person name="Ohm R."/>
            <person name="Pangilinan J."/>
            <person name="Park H.-J."/>
            <person name="Ramirez L."/>
            <person name="Alfaro M."/>
            <person name="Sun H."/>
            <person name="Tritt A."/>
            <person name="Yoshinaga Y."/>
            <person name="Zwiers L.-H."/>
            <person name="Turgeon B."/>
            <person name="Goodwin S."/>
            <person name="Spatafora J."/>
            <person name="Crous P."/>
            <person name="Grigoriev I."/>
        </authorList>
    </citation>
    <scope>NUCLEOTIDE SEQUENCE</scope>
    <source>
        <strain evidence="2">CBS 627.86</strain>
    </source>
</reference>
<gene>
    <name evidence="2" type="ORF">BDV96DRAFT_593641</name>
</gene>